<feature type="region of interest" description="Disordered" evidence="1">
    <location>
        <begin position="18"/>
        <end position="83"/>
    </location>
</feature>
<evidence type="ECO:0000313" key="3">
    <source>
        <dbReference type="Proteomes" id="UP001279734"/>
    </source>
</evidence>
<reference evidence="2" key="1">
    <citation type="submission" date="2023-05" db="EMBL/GenBank/DDBJ databases">
        <title>Nepenthes gracilis genome sequencing.</title>
        <authorList>
            <person name="Fukushima K."/>
        </authorList>
    </citation>
    <scope>NUCLEOTIDE SEQUENCE</scope>
    <source>
        <strain evidence="2">SING2019-196</strain>
    </source>
</reference>
<keyword evidence="3" id="KW-1185">Reference proteome</keyword>
<gene>
    <name evidence="2" type="ORF">Nepgr_002514</name>
</gene>
<proteinExistence type="predicted"/>
<evidence type="ECO:0000313" key="2">
    <source>
        <dbReference type="EMBL" id="GMH00675.1"/>
    </source>
</evidence>
<name>A0AAD3P3X6_NEPGR</name>
<dbReference type="Proteomes" id="UP001279734">
    <property type="component" value="Unassembled WGS sequence"/>
</dbReference>
<evidence type="ECO:0000256" key="1">
    <source>
        <dbReference type="SAM" id="MobiDB-lite"/>
    </source>
</evidence>
<dbReference type="AlphaFoldDB" id="A0AAD3P3X6"/>
<comment type="caution">
    <text evidence="2">The sequence shown here is derived from an EMBL/GenBank/DDBJ whole genome shotgun (WGS) entry which is preliminary data.</text>
</comment>
<feature type="compositionally biased region" description="Basic and acidic residues" evidence="1">
    <location>
        <begin position="64"/>
        <end position="77"/>
    </location>
</feature>
<organism evidence="2 3">
    <name type="scientific">Nepenthes gracilis</name>
    <name type="common">Slender pitcher plant</name>
    <dbReference type="NCBI Taxonomy" id="150966"/>
    <lineage>
        <taxon>Eukaryota</taxon>
        <taxon>Viridiplantae</taxon>
        <taxon>Streptophyta</taxon>
        <taxon>Embryophyta</taxon>
        <taxon>Tracheophyta</taxon>
        <taxon>Spermatophyta</taxon>
        <taxon>Magnoliopsida</taxon>
        <taxon>eudicotyledons</taxon>
        <taxon>Gunneridae</taxon>
        <taxon>Pentapetalae</taxon>
        <taxon>Caryophyllales</taxon>
        <taxon>Nepenthaceae</taxon>
        <taxon>Nepenthes</taxon>
    </lineage>
</organism>
<protein>
    <submittedName>
        <fullName evidence="2">Uncharacterized protein</fullName>
    </submittedName>
</protein>
<sequence length="123" mass="13597">MVSFRHGRAQHGRRYCGYANAGKEPVTGGGSLARDNAPGCKDTETGDVSVPWLHAPSKPGRQSRGIEMRGMEPKELVTETEASGSRLYALENLSKDSQEEKPMEELQLSLKQRLVKEAHESHH</sequence>
<dbReference type="EMBL" id="BSYO01000002">
    <property type="protein sequence ID" value="GMH00675.1"/>
    <property type="molecule type" value="Genomic_DNA"/>
</dbReference>
<accession>A0AAD3P3X6</accession>